<dbReference type="GO" id="GO:0008253">
    <property type="term" value="F:5'-nucleotidase activity"/>
    <property type="evidence" value="ECO:0007669"/>
    <property type="project" value="TreeGrafter"/>
</dbReference>
<dbReference type="Gene3D" id="3.90.780.10">
    <property type="entry name" value="5'-Nucleotidase, C-terminal domain"/>
    <property type="match status" value="1"/>
</dbReference>
<comment type="caution">
    <text evidence="10">The sequence shown here is derived from an EMBL/GenBank/DDBJ whole genome shotgun (WGS) entry which is preliminary data.</text>
</comment>
<dbReference type="FunFam" id="3.90.780.10:FF:000003">
    <property type="entry name" value="Protein UshA"/>
    <property type="match status" value="1"/>
</dbReference>
<evidence type="ECO:0000256" key="6">
    <source>
        <dbReference type="ARBA" id="ARBA00022764"/>
    </source>
</evidence>
<dbReference type="Gene3D" id="3.60.21.10">
    <property type="match status" value="1"/>
</dbReference>
<dbReference type="PROSITE" id="PS00785">
    <property type="entry name" value="5_NUCLEOTIDASE_1"/>
    <property type="match status" value="1"/>
</dbReference>
<dbReference type="GO" id="GO:0000166">
    <property type="term" value="F:nucleotide binding"/>
    <property type="evidence" value="ECO:0007669"/>
    <property type="project" value="UniProtKB-KW"/>
</dbReference>
<dbReference type="InterPro" id="IPR006146">
    <property type="entry name" value="5'-Nucleotdase_CS"/>
</dbReference>
<dbReference type="InterPro" id="IPR006179">
    <property type="entry name" value="5_nucleotidase/apyrase"/>
</dbReference>
<protein>
    <submittedName>
        <fullName evidence="10">Bifunctional UDP-sugar hydrolase/5'-nucleotidase</fullName>
    </submittedName>
</protein>
<dbReference type="Pfam" id="PF00149">
    <property type="entry name" value="Metallophos"/>
    <property type="match status" value="1"/>
</dbReference>
<feature type="domain" description="Calcineurin-like phosphoesterase" evidence="8">
    <location>
        <begin position="35"/>
        <end position="253"/>
    </location>
</feature>
<keyword evidence="5 7" id="KW-0547">Nucleotide-binding</keyword>
<evidence type="ECO:0000256" key="4">
    <source>
        <dbReference type="ARBA" id="ARBA00022729"/>
    </source>
</evidence>
<comment type="subcellular location">
    <subcellularLocation>
        <location evidence="1">Periplasm</location>
    </subcellularLocation>
</comment>
<evidence type="ECO:0000256" key="3">
    <source>
        <dbReference type="ARBA" id="ARBA00022723"/>
    </source>
</evidence>
<dbReference type="CDD" id="cd07405">
    <property type="entry name" value="MPP_UshA_N"/>
    <property type="match status" value="1"/>
</dbReference>
<dbReference type="NCBIfam" id="NF007109">
    <property type="entry name" value="PRK09558.1"/>
    <property type="match status" value="1"/>
</dbReference>
<keyword evidence="4 7" id="KW-0732">Signal</keyword>
<dbReference type="SUPFAM" id="SSF55816">
    <property type="entry name" value="5'-nucleotidase (syn. UDP-sugar hydrolase), C-terminal domain"/>
    <property type="match status" value="1"/>
</dbReference>
<comment type="similarity">
    <text evidence="2 7">Belongs to the 5'-nucleotidase family.</text>
</comment>
<dbReference type="Pfam" id="PF02872">
    <property type="entry name" value="5_nucleotid_C"/>
    <property type="match status" value="1"/>
</dbReference>
<dbReference type="PANTHER" id="PTHR11575">
    <property type="entry name" value="5'-NUCLEOTIDASE-RELATED"/>
    <property type="match status" value="1"/>
</dbReference>
<evidence type="ECO:0000256" key="5">
    <source>
        <dbReference type="ARBA" id="ARBA00022741"/>
    </source>
</evidence>
<dbReference type="InterPro" id="IPR036907">
    <property type="entry name" value="5'-Nucleotdase_C_sf"/>
</dbReference>
<proteinExistence type="inferred from homology"/>
<dbReference type="GO" id="GO:0008768">
    <property type="term" value="F:UDP-sugar diphosphatase activity"/>
    <property type="evidence" value="ECO:0007669"/>
    <property type="project" value="TreeGrafter"/>
</dbReference>
<keyword evidence="6" id="KW-0574">Periplasm</keyword>
<evidence type="ECO:0000259" key="9">
    <source>
        <dbReference type="Pfam" id="PF02872"/>
    </source>
</evidence>
<reference evidence="10" key="1">
    <citation type="submission" date="2018-07" db="EMBL/GenBank/DDBJ databases">
        <authorList>
            <consortium name="GenomeTrakr network: Whole genome sequencing for foodborne pathogen traceback"/>
        </authorList>
    </citation>
    <scope>NUCLEOTIDE SEQUENCE</scope>
    <source>
        <strain evidence="10">MDH-2013-00175</strain>
    </source>
</reference>
<sequence length="550" mass="60556">MKFLKRGVALALLAAFALTTQPAQAYEKDKTYKITILHTNDHHGHFWRSEYGEYGLAAQKTLVDSIRKEVAQEGGSVLLLSGGDINTGVPESDLQDAEPDFRGMNLIRYDAMAVGNHEFDNPLTVLRQQEKWAKFPFLSANIYQKSTGERLFKPWAIFTRQDIKIAVIGLTTDDTAKIGNPEYFTDIEFRKPAEEAKVVIQELNMNEKPDVIIATTHMGHYDNGDHGSNAPGDVEMARSLPAGSLAMIVGGHSQDPVCMASENKKQVNYVPGTPCAPDKQNGIWIVQAHEWGKYVGRADFEFRNGEMKMVNYQLIPVNLKKKVTWDNGKSERVLYTPEIAENPQMLSLLTPFQNKGKAQLEVKIGSVNGLLEGDRSKVRFVQTNMGRVILAAQIARTGADFGVMSGGGIRDSIEAGDITYKSVLKVQPFGNIVVYADMSGKEVVDYLTAVAQMKPDSGAYPQFANVSFVAKAGKLTDLKIKGEPVDPAKTYRMATLSFNATGGDGYPRIDNKPGYVNTGFIDAEVLKEFIQQNSPLDAAAFTPNGEVSWL</sequence>
<evidence type="ECO:0000256" key="1">
    <source>
        <dbReference type="ARBA" id="ARBA00004418"/>
    </source>
</evidence>
<dbReference type="GO" id="GO:0030288">
    <property type="term" value="C:outer membrane-bounded periplasmic space"/>
    <property type="evidence" value="ECO:0007669"/>
    <property type="project" value="TreeGrafter"/>
</dbReference>
<organism evidence="10">
    <name type="scientific">Salmonella enterica I</name>
    <dbReference type="NCBI Taxonomy" id="59201"/>
    <lineage>
        <taxon>Bacteria</taxon>
        <taxon>Pseudomonadati</taxon>
        <taxon>Pseudomonadota</taxon>
        <taxon>Gammaproteobacteria</taxon>
        <taxon>Enterobacterales</taxon>
        <taxon>Enterobacteriaceae</taxon>
        <taxon>Salmonella</taxon>
    </lineage>
</organism>
<dbReference type="PROSITE" id="PS00786">
    <property type="entry name" value="5_NUCLEOTIDASE_2"/>
    <property type="match status" value="1"/>
</dbReference>
<dbReference type="GO" id="GO:0046872">
    <property type="term" value="F:metal ion binding"/>
    <property type="evidence" value="ECO:0007669"/>
    <property type="project" value="UniProtKB-KW"/>
</dbReference>
<dbReference type="GO" id="GO:0009166">
    <property type="term" value="P:nucleotide catabolic process"/>
    <property type="evidence" value="ECO:0007669"/>
    <property type="project" value="InterPro"/>
</dbReference>
<evidence type="ECO:0000256" key="7">
    <source>
        <dbReference type="RuleBase" id="RU362119"/>
    </source>
</evidence>
<accession>A0A5U3FT62</accession>
<dbReference type="PANTHER" id="PTHR11575:SF46">
    <property type="entry name" value="PROTEIN USHA"/>
    <property type="match status" value="1"/>
</dbReference>
<name>A0A5U3FT62_SALET</name>
<keyword evidence="7 10" id="KW-0378">Hydrolase</keyword>
<dbReference type="EMBL" id="AAGLQK010000002">
    <property type="protein sequence ID" value="EBP4056563.1"/>
    <property type="molecule type" value="Genomic_DNA"/>
</dbReference>
<feature type="domain" description="5'-Nucleotidase C-terminal" evidence="9">
    <location>
        <begin position="364"/>
        <end position="507"/>
    </location>
</feature>
<evidence type="ECO:0000313" key="10">
    <source>
        <dbReference type="EMBL" id="EBP4056563.1"/>
    </source>
</evidence>
<dbReference type="AlphaFoldDB" id="A0A5U3FT62"/>
<dbReference type="InterPro" id="IPR008334">
    <property type="entry name" value="5'-Nucleotdase_C"/>
</dbReference>
<dbReference type="InterPro" id="IPR004843">
    <property type="entry name" value="Calcineurin-like_PHP"/>
</dbReference>
<dbReference type="PRINTS" id="PR01607">
    <property type="entry name" value="APYRASEFAMLY"/>
</dbReference>
<dbReference type="InterPro" id="IPR029052">
    <property type="entry name" value="Metallo-depent_PP-like"/>
</dbReference>
<keyword evidence="3" id="KW-0479">Metal-binding</keyword>
<dbReference type="FunFam" id="3.60.21.10:FF:000025">
    <property type="entry name" value="Protein UshA"/>
    <property type="match status" value="1"/>
</dbReference>
<evidence type="ECO:0000259" key="8">
    <source>
        <dbReference type="Pfam" id="PF00149"/>
    </source>
</evidence>
<feature type="signal peptide" evidence="7">
    <location>
        <begin position="1"/>
        <end position="25"/>
    </location>
</feature>
<feature type="chain" id="PRO_5026377882" evidence="7">
    <location>
        <begin position="26"/>
        <end position="550"/>
    </location>
</feature>
<dbReference type="SUPFAM" id="SSF56300">
    <property type="entry name" value="Metallo-dependent phosphatases"/>
    <property type="match status" value="1"/>
</dbReference>
<evidence type="ECO:0000256" key="2">
    <source>
        <dbReference type="ARBA" id="ARBA00006654"/>
    </source>
</evidence>
<gene>
    <name evidence="10" type="ORF">Z599_02085</name>
</gene>